<comment type="caution">
    <text evidence="2">The sequence shown here is derived from an EMBL/GenBank/DDBJ whole genome shotgun (WGS) entry which is preliminary data.</text>
</comment>
<dbReference type="PANTHER" id="PTHR30419:SF28">
    <property type="entry name" value="HTH-TYPE TRANSCRIPTIONAL REGULATOR BSDA"/>
    <property type="match status" value="1"/>
</dbReference>
<name>A0A645CXV4_9ZZZZ</name>
<dbReference type="InterPro" id="IPR050950">
    <property type="entry name" value="HTH-type_LysR_regulators"/>
</dbReference>
<dbReference type="Gene3D" id="3.40.190.290">
    <property type="match status" value="1"/>
</dbReference>
<proteinExistence type="predicted"/>
<reference evidence="2" key="1">
    <citation type="submission" date="2019-08" db="EMBL/GenBank/DDBJ databases">
        <authorList>
            <person name="Kucharzyk K."/>
            <person name="Murdoch R.W."/>
            <person name="Higgins S."/>
            <person name="Loffler F."/>
        </authorList>
    </citation>
    <scope>NUCLEOTIDE SEQUENCE</scope>
</reference>
<dbReference type="EMBL" id="VSSQ01030995">
    <property type="protein sequence ID" value="MPM81727.1"/>
    <property type="molecule type" value="Genomic_DNA"/>
</dbReference>
<dbReference type="InterPro" id="IPR005119">
    <property type="entry name" value="LysR_subst-bd"/>
</dbReference>
<dbReference type="AlphaFoldDB" id="A0A645CXV4"/>
<sequence length="231" mass="26174">MQSGNLSIGGSNLSIPNIVPKVICDFKKAYPHINLRILETSTLQSKHLLDSGEIDLIITNRPLNTDEYKRIFFYHEYLLLAVPRDFTVNASLQAKQLTASDFARGLDMVAADKCVYPVEFADVPLILLHKDNYLRLCTDMLFDEEQVVPNIVLEAEQSAISYNFAKYGLGATILSNTLIEDINNDSSLVFYKIGGKYAWRDKYICYRKKGGSTIAMQKFIETATRRVEDDK</sequence>
<dbReference type="Pfam" id="PF03466">
    <property type="entry name" value="LysR_substrate"/>
    <property type="match status" value="1"/>
</dbReference>
<dbReference type="GO" id="GO:0006355">
    <property type="term" value="P:regulation of DNA-templated transcription"/>
    <property type="evidence" value="ECO:0007669"/>
    <property type="project" value="TreeGrafter"/>
</dbReference>
<feature type="domain" description="LysR substrate-binding" evidence="1">
    <location>
        <begin position="3"/>
        <end position="226"/>
    </location>
</feature>
<dbReference type="SUPFAM" id="SSF53850">
    <property type="entry name" value="Periplasmic binding protein-like II"/>
    <property type="match status" value="1"/>
</dbReference>
<dbReference type="CDD" id="cd05466">
    <property type="entry name" value="PBP2_LTTR_substrate"/>
    <property type="match status" value="1"/>
</dbReference>
<evidence type="ECO:0000313" key="2">
    <source>
        <dbReference type="EMBL" id="MPM81727.1"/>
    </source>
</evidence>
<dbReference type="GO" id="GO:0005829">
    <property type="term" value="C:cytosol"/>
    <property type="evidence" value="ECO:0007669"/>
    <property type="project" value="TreeGrafter"/>
</dbReference>
<evidence type="ECO:0000259" key="1">
    <source>
        <dbReference type="Pfam" id="PF03466"/>
    </source>
</evidence>
<gene>
    <name evidence="2" type="ORF">SDC9_128784</name>
</gene>
<organism evidence="2">
    <name type="scientific">bioreactor metagenome</name>
    <dbReference type="NCBI Taxonomy" id="1076179"/>
    <lineage>
        <taxon>unclassified sequences</taxon>
        <taxon>metagenomes</taxon>
        <taxon>ecological metagenomes</taxon>
    </lineage>
</organism>
<dbReference type="PANTHER" id="PTHR30419">
    <property type="entry name" value="HTH-TYPE TRANSCRIPTIONAL REGULATOR YBHD"/>
    <property type="match status" value="1"/>
</dbReference>
<protein>
    <recommendedName>
        <fullName evidence="1">LysR substrate-binding domain-containing protein</fullName>
    </recommendedName>
</protein>
<accession>A0A645CXV4</accession>